<dbReference type="AlphaFoldDB" id="E1Z6S3"/>
<dbReference type="InterPro" id="IPR014729">
    <property type="entry name" value="Rossmann-like_a/b/a_fold"/>
</dbReference>
<reference evidence="2 3" key="1">
    <citation type="journal article" date="2010" name="Plant Cell">
        <title>The Chlorella variabilis NC64A genome reveals adaptation to photosymbiosis, coevolution with viruses, and cryptic sex.</title>
        <authorList>
            <person name="Blanc G."/>
            <person name="Duncan G."/>
            <person name="Agarkova I."/>
            <person name="Borodovsky M."/>
            <person name="Gurnon J."/>
            <person name="Kuo A."/>
            <person name="Lindquist E."/>
            <person name="Lucas S."/>
            <person name="Pangilinan J."/>
            <person name="Polle J."/>
            <person name="Salamov A."/>
            <person name="Terry A."/>
            <person name="Yamada T."/>
            <person name="Dunigan D.D."/>
            <person name="Grigoriev I.V."/>
            <person name="Claverie J.M."/>
            <person name="Van Etten J.L."/>
        </authorList>
    </citation>
    <scope>NUCLEOTIDE SEQUENCE [LARGE SCALE GENOMIC DNA]</scope>
    <source>
        <strain evidence="2 3">NC64A</strain>
    </source>
</reference>
<dbReference type="EMBL" id="GL433837">
    <property type="protein sequence ID" value="EFN58699.1"/>
    <property type="molecule type" value="Genomic_DNA"/>
</dbReference>
<dbReference type="SUPFAM" id="SSF52402">
    <property type="entry name" value="Adenine nucleotide alpha hydrolases-like"/>
    <property type="match status" value="1"/>
</dbReference>
<gene>
    <name evidence="2" type="ORF">CHLNCDRAFT_140327</name>
</gene>
<protein>
    <recommendedName>
        <fullName evidence="1">UspA domain-containing protein</fullName>
    </recommendedName>
</protein>
<sequence length="164" mass="17122">MPRKVVLAVDPSPVSLDALKWATKSLCNKDDELHLISVLESGLPNDVVGESAADTSPDCKPDPAALLRTQDLLKRCKGEAQGAGIANVKMTTLVSCVGGSADMGRHITEFAEGENADMLVLGSRGMGGVRRVLGGLMGLGSVSDYVTKHSSTNVVIHKMAAPPK</sequence>
<evidence type="ECO:0000313" key="2">
    <source>
        <dbReference type="EMBL" id="EFN58699.1"/>
    </source>
</evidence>
<evidence type="ECO:0000259" key="1">
    <source>
        <dbReference type="Pfam" id="PF00582"/>
    </source>
</evidence>
<dbReference type="Pfam" id="PF00582">
    <property type="entry name" value="Usp"/>
    <property type="match status" value="1"/>
</dbReference>
<dbReference type="PANTHER" id="PTHR31964:SF113">
    <property type="entry name" value="USPA DOMAIN-CONTAINING PROTEIN"/>
    <property type="match status" value="1"/>
</dbReference>
<dbReference type="PRINTS" id="PR01438">
    <property type="entry name" value="UNVRSLSTRESS"/>
</dbReference>
<evidence type="ECO:0000313" key="3">
    <source>
        <dbReference type="Proteomes" id="UP000008141"/>
    </source>
</evidence>
<proteinExistence type="predicted"/>
<dbReference type="Proteomes" id="UP000008141">
    <property type="component" value="Unassembled WGS sequence"/>
</dbReference>
<feature type="domain" description="UspA" evidence="1">
    <location>
        <begin position="1"/>
        <end position="156"/>
    </location>
</feature>
<accession>E1Z6S3</accession>
<dbReference type="GeneID" id="17357900"/>
<dbReference type="STRING" id="554065.E1Z6S3"/>
<dbReference type="RefSeq" id="XP_005850801.1">
    <property type="nucleotide sequence ID" value="XM_005850739.1"/>
</dbReference>
<dbReference type="InterPro" id="IPR006016">
    <property type="entry name" value="UspA"/>
</dbReference>
<name>E1Z6S3_CHLVA</name>
<dbReference type="InParanoid" id="E1Z6S3"/>
<dbReference type="PANTHER" id="PTHR31964">
    <property type="entry name" value="ADENINE NUCLEOTIDE ALPHA HYDROLASES-LIKE SUPERFAMILY PROTEIN"/>
    <property type="match status" value="1"/>
</dbReference>
<dbReference type="eggNOG" id="ENOG502SC42">
    <property type="taxonomic scope" value="Eukaryota"/>
</dbReference>
<dbReference type="KEGG" id="cvr:CHLNCDRAFT_140327"/>
<organism evidence="3">
    <name type="scientific">Chlorella variabilis</name>
    <name type="common">Green alga</name>
    <dbReference type="NCBI Taxonomy" id="554065"/>
    <lineage>
        <taxon>Eukaryota</taxon>
        <taxon>Viridiplantae</taxon>
        <taxon>Chlorophyta</taxon>
        <taxon>core chlorophytes</taxon>
        <taxon>Trebouxiophyceae</taxon>
        <taxon>Chlorellales</taxon>
        <taxon>Chlorellaceae</taxon>
        <taxon>Chlorella clade</taxon>
        <taxon>Chlorella</taxon>
    </lineage>
</organism>
<keyword evidence="3" id="KW-1185">Reference proteome</keyword>
<dbReference type="CDD" id="cd23659">
    <property type="entry name" value="USP_At3g01520-like"/>
    <property type="match status" value="1"/>
</dbReference>
<dbReference type="InterPro" id="IPR006015">
    <property type="entry name" value="Universal_stress_UspA"/>
</dbReference>
<dbReference type="OrthoDB" id="843225at2759"/>
<dbReference type="Gene3D" id="3.40.50.620">
    <property type="entry name" value="HUPs"/>
    <property type="match status" value="1"/>
</dbReference>